<dbReference type="PROSITE" id="PS01008">
    <property type="entry name" value="DNAA"/>
    <property type="match status" value="1"/>
</dbReference>
<evidence type="ECO:0000256" key="1">
    <source>
        <dbReference type="ARBA" id="ARBA00006583"/>
    </source>
</evidence>
<evidence type="ECO:0000256" key="7">
    <source>
        <dbReference type="ARBA" id="ARBA00023125"/>
    </source>
</evidence>
<dbReference type="Gene3D" id="1.10.1750.10">
    <property type="match status" value="1"/>
</dbReference>
<dbReference type="InterPro" id="IPR027417">
    <property type="entry name" value="P-loop_NTPase"/>
</dbReference>
<evidence type="ECO:0000256" key="12">
    <source>
        <dbReference type="SAM" id="MobiDB-lite"/>
    </source>
</evidence>
<dbReference type="OrthoDB" id="9807019at2"/>
<dbReference type="GO" id="GO:0003688">
    <property type="term" value="F:DNA replication origin binding"/>
    <property type="evidence" value="ECO:0007669"/>
    <property type="project" value="UniProtKB-UniRule"/>
</dbReference>
<dbReference type="InterPro" id="IPR003593">
    <property type="entry name" value="AAA+_ATPase"/>
</dbReference>
<dbReference type="PRINTS" id="PR00051">
    <property type="entry name" value="DNAA"/>
</dbReference>
<dbReference type="Gene3D" id="1.10.8.60">
    <property type="match status" value="1"/>
</dbReference>
<evidence type="ECO:0000256" key="8">
    <source>
        <dbReference type="HAMAP-Rule" id="MF_00377"/>
    </source>
</evidence>
<comment type="similarity">
    <text evidence="1 8 11">Belongs to the DnaA family.</text>
</comment>
<dbReference type="Gene3D" id="3.40.50.300">
    <property type="entry name" value="P-loop containing nucleotide triphosphate hydrolases"/>
    <property type="match status" value="1"/>
</dbReference>
<dbReference type="RefSeq" id="WP_104229303.1">
    <property type="nucleotide sequence ID" value="NZ_PSNW01000002.1"/>
</dbReference>
<sequence>MHSSEELWTQCVRWLEAELPDKDIATWIRPLHPIASRERLLLLAPNRIVLDRVRQDFLGTIRRAVRASSGETLPEVELAVGSAEVRAPAGPPSTPAAGPEPVLAPAAPDEPPMGNAPKLDSRFTFANFIEGKSNSQARAAAQYVAESPGGAYNPLLIYGPTGLGKTHLMHSIGNEIQRRNPQARVAYLFAEQWMSQYVTGVRHGRWDDIKSYYRSVDALLIDDIQFFAYKEKTQEEFFHAFNSLIDSRKQIVLTCDRYPKDVDGIDDRLKSRFTWGLSVAVETPDLETRIAILQSKAEQSHDLKLPDDVAIFVAQRVRSSVRDLEGALHRLAASARFRGEPLTTDFARTTLKDMLAAYERQVTIENIKRKVADYYNIRVSDLSSPRRTRTLARPRQIAMALAKELTQHSLPEIGESFGKDHTTVLHACRKVAELREQDLKIREDYENLQRQLGF</sequence>
<comment type="caution">
    <text evidence="15">The sequence shown here is derived from an EMBL/GenBank/DDBJ whole genome shotgun (WGS) entry which is preliminary data.</text>
</comment>
<feature type="binding site" evidence="8">
    <location>
        <position position="164"/>
    </location>
    <ligand>
        <name>ATP</name>
        <dbReference type="ChEBI" id="CHEBI:30616"/>
    </ligand>
</feature>
<dbReference type="GO" id="GO:0006275">
    <property type="term" value="P:regulation of DNA replication"/>
    <property type="evidence" value="ECO:0007669"/>
    <property type="project" value="UniProtKB-UniRule"/>
</dbReference>
<feature type="region of interest" description="Disordered" evidence="12">
    <location>
        <begin position="85"/>
        <end position="117"/>
    </location>
</feature>
<keyword evidence="16" id="KW-1185">Reference proteome</keyword>
<evidence type="ECO:0000256" key="10">
    <source>
        <dbReference type="RuleBase" id="RU000577"/>
    </source>
</evidence>
<dbReference type="InterPro" id="IPR020591">
    <property type="entry name" value="Chromosome_initiator_DnaA-like"/>
</dbReference>
<evidence type="ECO:0000256" key="9">
    <source>
        <dbReference type="NCBIfam" id="TIGR00362"/>
    </source>
</evidence>
<reference evidence="15 16" key="1">
    <citation type="submission" date="2018-02" db="EMBL/GenBank/DDBJ databases">
        <title>Genome sequencing of Solimonas sp. HR-BB.</title>
        <authorList>
            <person name="Lee Y."/>
            <person name="Jeon C.O."/>
        </authorList>
    </citation>
    <scope>NUCLEOTIDE SEQUENCE [LARGE SCALE GENOMIC DNA]</scope>
    <source>
        <strain evidence="15 16">HR-BB</strain>
    </source>
</reference>
<comment type="function">
    <text evidence="8 10">Plays an essential role in the initiation and regulation of chromosomal replication. ATP-DnaA binds to the origin of replication (oriC) to initiate formation of the DNA replication initiation complex once per cell cycle. Binds the DnaA box (a 9 base pair repeat at the origin) and separates the double-stranded (ds)DNA. Forms a right-handed helical filament on oriC DNA; dsDNA binds to the exterior of the filament while single-stranded (ss)DNA is stabiized in the filament's interior. The ATP-DnaA-oriC complex binds and stabilizes one strand of the AT-rich DNA unwinding element (DUE), permitting loading of DNA polymerase. After initiation quickly degrades to an ADP-DnaA complex that is not apt for DNA replication. Binds acidic phospholipids.</text>
</comment>
<evidence type="ECO:0000256" key="2">
    <source>
        <dbReference type="ARBA" id="ARBA00022490"/>
    </source>
</evidence>
<dbReference type="InterPro" id="IPR024633">
    <property type="entry name" value="DnaA_N_dom"/>
</dbReference>
<gene>
    <name evidence="8" type="primary">dnaA</name>
    <name evidence="15" type="ORF">C3942_05220</name>
</gene>
<keyword evidence="6 8" id="KW-0446">Lipid-binding</keyword>
<evidence type="ECO:0000259" key="13">
    <source>
        <dbReference type="SMART" id="SM00382"/>
    </source>
</evidence>
<evidence type="ECO:0000313" key="16">
    <source>
        <dbReference type="Proteomes" id="UP000238220"/>
    </source>
</evidence>
<accession>A0A2S5TJE2</accession>
<evidence type="ECO:0000259" key="14">
    <source>
        <dbReference type="SMART" id="SM00760"/>
    </source>
</evidence>
<dbReference type="SUPFAM" id="SSF52540">
    <property type="entry name" value="P-loop containing nucleoside triphosphate hydrolases"/>
    <property type="match status" value="1"/>
</dbReference>
<evidence type="ECO:0000256" key="11">
    <source>
        <dbReference type="RuleBase" id="RU004227"/>
    </source>
</evidence>
<dbReference type="CDD" id="cd06571">
    <property type="entry name" value="Bac_DnaA_C"/>
    <property type="match status" value="1"/>
</dbReference>
<dbReference type="EMBL" id="PSNW01000002">
    <property type="protein sequence ID" value="PPE75077.1"/>
    <property type="molecule type" value="Genomic_DNA"/>
</dbReference>
<proteinExistence type="inferred from homology"/>
<dbReference type="Pfam" id="PF08299">
    <property type="entry name" value="Bac_DnaA_C"/>
    <property type="match status" value="1"/>
</dbReference>
<dbReference type="GO" id="GO:0005886">
    <property type="term" value="C:plasma membrane"/>
    <property type="evidence" value="ECO:0007669"/>
    <property type="project" value="TreeGrafter"/>
</dbReference>
<feature type="domain" description="Chromosomal replication initiator DnaA C-terminal" evidence="14">
    <location>
        <begin position="363"/>
        <end position="431"/>
    </location>
</feature>
<comment type="domain">
    <text evidence="8">Domain I is involved in oligomerization and binding regulators, domain II is flexibile and of varying length in different bacteria, domain III forms the AAA+ region, while domain IV binds dsDNA.</text>
</comment>
<dbReference type="FunFam" id="3.40.50.300:FF:000668">
    <property type="entry name" value="Chromosomal replication initiator protein DnaA"/>
    <property type="match status" value="1"/>
</dbReference>
<dbReference type="GO" id="GO:0008289">
    <property type="term" value="F:lipid binding"/>
    <property type="evidence" value="ECO:0007669"/>
    <property type="project" value="UniProtKB-KW"/>
</dbReference>
<dbReference type="PANTHER" id="PTHR30050">
    <property type="entry name" value="CHROMOSOMAL REPLICATION INITIATOR PROTEIN DNAA"/>
    <property type="match status" value="1"/>
</dbReference>
<keyword evidence="3 8" id="KW-0235">DNA replication</keyword>
<dbReference type="SUPFAM" id="SSF48295">
    <property type="entry name" value="TrpR-like"/>
    <property type="match status" value="1"/>
</dbReference>
<dbReference type="Pfam" id="PF00308">
    <property type="entry name" value="Bac_DnaA"/>
    <property type="match status" value="1"/>
</dbReference>
<evidence type="ECO:0000256" key="5">
    <source>
        <dbReference type="ARBA" id="ARBA00022840"/>
    </source>
</evidence>
<dbReference type="Gene3D" id="3.30.300.180">
    <property type="match status" value="1"/>
</dbReference>
<evidence type="ECO:0000256" key="3">
    <source>
        <dbReference type="ARBA" id="ARBA00022705"/>
    </source>
</evidence>
<dbReference type="PANTHER" id="PTHR30050:SF2">
    <property type="entry name" value="CHROMOSOMAL REPLICATION INITIATOR PROTEIN DNAA"/>
    <property type="match status" value="1"/>
</dbReference>
<feature type="binding site" evidence="8">
    <location>
        <position position="162"/>
    </location>
    <ligand>
        <name>ATP</name>
        <dbReference type="ChEBI" id="CHEBI:30616"/>
    </ligand>
</feature>
<feature type="binding site" evidence="8">
    <location>
        <position position="165"/>
    </location>
    <ligand>
        <name>ATP</name>
        <dbReference type="ChEBI" id="CHEBI:30616"/>
    </ligand>
</feature>
<feature type="domain" description="AAA+ ATPase" evidence="13">
    <location>
        <begin position="151"/>
        <end position="281"/>
    </location>
</feature>
<evidence type="ECO:0000256" key="4">
    <source>
        <dbReference type="ARBA" id="ARBA00022741"/>
    </source>
</evidence>
<dbReference type="Proteomes" id="UP000238220">
    <property type="component" value="Unassembled WGS sequence"/>
</dbReference>
<dbReference type="NCBIfam" id="TIGR00362">
    <property type="entry name" value="DnaA"/>
    <property type="match status" value="1"/>
</dbReference>
<dbReference type="InterPro" id="IPR001957">
    <property type="entry name" value="Chromosome_initiator_DnaA"/>
</dbReference>
<dbReference type="Pfam" id="PF11638">
    <property type="entry name" value="DnaA_N"/>
    <property type="match status" value="1"/>
</dbReference>
<comment type="subunit">
    <text evidence="8">Oligomerizes as a right-handed, spiral filament on DNA at oriC.</text>
</comment>
<comment type="subcellular location">
    <subcellularLocation>
        <location evidence="8">Cytoplasm</location>
    </subcellularLocation>
</comment>
<dbReference type="SMART" id="SM00760">
    <property type="entry name" value="Bac_DnaA_C"/>
    <property type="match status" value="1"/>
</dbReference>
<organism evidence="15 16">
    <name type="scientific">Solimonas fluminis</name>
    <dbReference type="NCBI Taxonomy" id="2086571"/>
    <lineage>
        <taxon>Bacteria</taxon>
        <taxon>Pseudomonadati</taxon>
        <taxon>Pseudomonadota</taxon>
        <taxon>Gammaproteobacteria</taxon>
        <taxon>Nevskiales</taxon>
        <taxon>Nevskiaceae</taxon>
        <taxon>Solimonas</taxon>
    </lineage>
</organism>
<keyword evidence="5 8" id="KW-0067">ATP-binding</keyword>
<dbReference type="InterPro" id="IPR010921">
    <property type="entry name" value="Trp_repressor/repl_initiator"/>
</dbReference>
<dbReference type="AlphaFoldDB" id="A0A2S5TJE2"/>
<evidence type="ECO:0000313" key="15">
    <source>
        <dbReference type="EMBL" id="PPE75077.1"/>
    </source>
</evidence>
<keyword evidence="2 8" id="KW-0963">Cytoplasm</keyword>
<comment type="caution">
    <text evidence="8">Lacks conserved residue(s) required for the propagation of feature annotation.</text>
</comment>
<keyword evidence="7 8" id="KW-0238">DNA-binding</keyword>
<dbReference type="InterPro" id="IPR013317">
    <property type="entry name" value="DnaA_dom"/>
</dbReference>
<evidence type="ECO:0000256" key="6">
    <source>
        <dbReference type="ARBA" id="ARBA00023121"/>
    </source>
</evidence>
<feature type="binding site" evidence="8">
    <location>
        <position position="166"/>
    </location>
    <ligand>
        <name>ATP</name>
        <dbReference type="ChEBI" id="CHEBI:30616"/>
    </ligand>
</feature>
<dbReference type="InterPro" id="IPR013159">
    <property type="entry name" value="DnaA_C"/>
</dbReference>
<dbReference type="GO" id="GO:0005737">
    <property type="term" value="C:cytoplasm"/>
    <property type="evidence" value="ECO:0007669"/>
    <property type="project" value="UniProtKB-SubCell"/>
</dbReference>
<keyword evidence="4 8" id="KW-0547">Nucleotide-binding</keyword>
<dbReference type="GO" id="GO:0005524">
    <property type="term" value="F:ATP binding"/>
    <property type="evidence" value="ECO:0007669"/>
    <property type="project" value="UniProtKB-UniRule"/>
</dbReference>
<feature type="region of interest" description="Domain IV, binds dsDNA" evidence="8">
    <location>
        <begin position="336"/>
        <end position="454"/>
    </location>
</feature>
<name>A0A2S5TJE2_9GAMM</name>
<dbReference type="SMART" id="SM00382">
    <property type="entry name" value="AAA"/>
    <property type="match status" value="1"/>
</dbReference>
<feature type="region of interest" description="Domain I, interacts with DnaA modulators" evidence="8">
    <location>
        <begin position="1"/>
        <end position="97"/>
    </location>
</feature>
<dbReference type="HAMAP" id="MF_00377">
    <property type="entry name" value="DnaA_bact"/>
    <property type="match status" value="1"/>
</dbReference>
<dbReference type="GO" id="GO:0006270">
    <property type="term" value="P:DNA replication initiation"/>
    <property type="evidence" value="ECO:0007669"/>
    <property type="project" value="UniProtKB-UniRule"/>
</dbReference>
<dbReference type="InterPro" id="IPR018312">
    <property type="entry name" value="Chromosome_initiator_DnaA_CS"/>
</dbReference>
<dbReference type="InterPro" id="IPR038454">
    <property type="entry name" value="DnaA_N_sf"/>
</dbReference>
<dbReference type="CDD" id="cd00009">
    <property type="entry name" value="AAA"/>
    <property type="match status" value="1"/>
</dbReference>
<protein>
    <recommendedName>
        <fullName evidence="8 9">Chromosomal replication initiator protein DnaA</fullName>
    </recommendedName>
</protein>
<dbReference type="FunFam" id="1.10.8.60:FF:000003">
    <property type="entry name" value="Chromosomal replication initiator protein DnaA"/>
    <property type="match status" value="1"/>
</dbReference>